<comment type="caution">
    <text evidence="6">The sequence shown here is derived from an EMBL/GenBank/DDBJ whole genome shotgun (WGS) entry which is preliminary data.</text>
</comment>
<name>H1DH76_9BACT</name>
<dbReference type="eggNOG" id="COG1409">
    <property type="taxonomic scope" value="Bacteria"/>
</dbReference>
<keyword evidence="1 2" id="KW-0732">Signal</keyword>
<evidence type="ECO:0000259" key="3">
    <source>
        <dbReference type="Pfam" id="PF00149"/>
    </source>
</evidence>
<feature type="signal peptide" evidence="2">
    <location>
        <begin position="1"/>
        <end position="20"/>
    </location>
</feature>
<evidence type="ECO:0000259" key="4">
    <source>
        <dbReference type="Pfam" id="PF03372"/>
    </source>
</evidence>
<dbReference type="CDD" id="cd00838">
    <property type="entry name" value="MPP_superfamily"/>
    <property type="match status" value="1"/>
</dbReference>
<evidence type="ECO:0008006" key="8">
    <source>
        <dbReference type="Google" id="ProtNLM"/>
    </source>
</evidence>
<feature type="domain" description="Purple acid phosphatase N-terminal" evidence="5">
    <location>
        <begin position="269"/>
        <end position="340"/>
    </location>
</feature>
<evidence type="ECO:0000313" key="7">
    <source>
        <dbReference type="Proteomes" id="UP000004892"/>
    </source>
</evidence>
<dbReference type="HOGENOM" id="CLU_028953_0_0_10"/>
<dbReference type="Gene3D" id="3.60.10.10">
    <property type="entry name" value="Endonuclease/exonuclease/phosphatase"/>
    <property type="match status" value="1"/>
</dbReference>
<dbReference type="PATRIC" id="fig|742817.3.peg.1718"/>
<dbReference type="InterPro" id="IPR005135">
    <property type="entry name" value="Endo/exonuclease/phosphatase"/>
</dbReference>
<gene>
    <name evidence="6" type="ORF">HMPREF9449_01612</name>
</gene>
<dbReference type="SUPFAM" id="SSF49363">
    <property type="entry name" value="Purple acid phosphatase, N-terminal domain"/>
    <property type="match status" value="1"/>
</dbReference>
<feature type="domain" description="Endonuclease/exonuclease/phosphatase" evidence="4">
    <location>
        <begin position="34"/>
        <end position="221"/>
    </location>
</feature>
<keyword evidence="7" id="KW-1185">Reference proteome</keyword>
<sequence>MKLKLAGMSLMLFWVCSVIAQSSPVRTGQDLRIMSYNIHNGMGLDGRRDLERIAAVILEVNPDIVALQEVDSVTERSGKQDMMQILGEYTLMRPIFGEAIPYQGGKYGVGILSREKPLNWYTLPLPGQGEKRVLLIAEFEKYVFCVTHFSLTEADRLASLPILIQAVEKYEKPVFLAGDLNALPDSPVIQGLKQKFRPLTDLKKMTFPADLPTECLDYIWGIKGGEVPAYAGVQSKVVEESVVSDHRPVYADIRLGVSKDDIFRTRPYLQNPTGQGITVSWLTNVPVYSWVEFGTDTLNLKRVHTLVDGQVIANNYIHKIRLSPLEAGKTYYYRVCSQEILSYKAYSKVFGETACTGFFSFTLPGENEKDFTALIFNDVHKHAQTMDSLYAGVRDVKYDFVFFNGDCIDDPANEEQAVRYLSYFNDKVGGNRVPVFYLRGNHEIRNAYSIQLRELFDYVGDKTYGAFNWGDTRFVMLDCGEDKPDTTWVYYGLNDFSQLRQDQIGFLKEELNSKAFKKAAKRVLIHHIPVFGNTDRYQPCRELWGDLVGKAPFQVAVNAHTHRFAYHPADKEHAFPVVIGGGYSLKNATVMVLEKRGNKMTLTVKNAEGKELLKLTF</sequence>
<dbReference type="GO" id="GO:0003993">
    <property type="term" value="F:acid phosphatase activity"/>
    <property type="evidence" value="ECO:0007669"/>
    <property type="project" value="InterPro"/>
</dbReference>
<evidence type="ECO:0000313" key="6">
    <source>
        <dbReference type="EMBL" id="EHP47759.1"/>
    </source>
</evidence>
<dbReference type="STRING" id="742817.HMPREF9449_01612"/>
<organism evidence="6 7">
    <name type="scientific">Odoribacter laneus YIT 12061</name>
    <dbReference type="NCBI Taxonomy" id="742817"/>
    <lineage>
        <taxon>Bacteria</taxon>
        <taxon>Pseudomonadati</taxon>
        <taxon>Bacteroidota</taxon>
        <taxon>Bacteroidia</taxon>
        <taxon>Bacteroidales</taxon>
        <taxon>Odoribacteraceae</taxon>
        <taxon>Odoribacter</taxon>
    </lineage>
</organism>
<feature type="domain" description="Calcineurin-like phosphoesterase" evidence="3">
    <location>
        <begin position="373"/>
        <end position="563"/>
    </location>
</feature>
<dbReference type="GeneID" id="98069178"/>
<dbReference type="Gene3D" id="3.60.21.10">
    <property type="match status" value="1"/>
</dbReference>
<proteinExistence type="predicted"/>
<evidence type="ECO:0000256" key="2">
    <source>
        <dbReference type="SAM" id="SignalP"/>
    </source>
</evidence>
<dbReference type="PANTHER" id="PTHR14859">
    <property type="entry name" value="CALCOFLUOR WHITE HYPERSENSITIVE PROTEIN PRECURSOR"/>
    <property type="match status" value="1"/>
</dbReference>
<dbReference type="InterPro" id="IPR036691">
    <property type="entry name" value="Endo/exonu/phosph_ase_sf"/>
</dbReference>
<dbReference type="GO" id="GO:0016020">
    <property type="term" value="C:membrane"/>
    <property type="evidence" value="ECO:0007669"/>
    <property type="project" value="GOC"/>
</dbReference>
<dbReference type="SUPFAM" id="SSF56219">
    <property type="entry name" value="DNase I-like"/>
    <property type="match status" value="1"/>
</dbReference>
<dbReference type="InterPro" id="IPR008963">
    <property type="entry name" value="Purple_acid_Pase-like_N"/>
</dbReference>
<dbReference type="Pfam" id="PF16656">
    <property type="entry name" value="Pur_ac_phosph_N"/>
    <property type="match status" value="1"/>
</dbReference>
<evidence type="ECO:0000256" key="1">
    <source>
        <dbReference type="ARBA" id="ARBA00022729"/>
    </source>
</evidence>
<dbReference type="EMBL" id="ADMC01000022">
    <property type="protein sequence ID" value="EHP47759.1"/>
    <property type="molecule type" value="Genomic_DNA"/>
</dbReference>
<dbReference type="InterPro" id="IPR004843">
    <property type="entry name" value="Calcineurin-like_PHP"/>
</dbReference>
<dbReference type="GO" id="GO:0046872">
    <property type="term" value="F:metal ion binding"/>
    <property type="evidence" value="ECO:0007669"/>
    <property type="project" value="InterPro"/>
</dbReference>
<dbReference type="InterPro" id="IPR051916">
    <property type="entry name" value="GPI-anchor_lipid_remodeler"/>
</dbReference>
<accession>H1DH76</accession>
<feature type="chain" id="PRO_5003548958" description="Calcineurin-like phosphoesterase domain-containing protein" evidence="2">
    <location>
        <begin position="21"/>
        <end position="617"/>
    </location>
</feature>
<dbReference type="Gene3D" id="2.60.40.380">
    <property type="entry name" value="Purple acid phosphatase-like, N-terminal"/>
    <property type="match status" value="1"/>
</dbReference>
<dbReference type="InterPro" id="IPR029052">
    <property type="entry name" value="Metallo-depent_PP-like"/>
</dbReference>
<dbReference type="RefSeq" id="WP_009136760.1">
    <property type="nucleotide sequence ID" value="NZ_JH594596.1"/>
</dbReference>
<dbReference type="eggNOG" id="COG3568">
    <property type="taxonomic scope" value="Bacteria"/>
</dbReference>
<dbReference type="SUPFAM" id="SSF56300">
    <property type="entry name" value="Metallo-dependent phosphatases"/>
    <property type="match status" value="1"/>
</dbReference>
<dbReference type="AlphaFoldDB" id="H1DH76"/>
<dbReference type="Proteomes" id="UP000004892">
    <property type="component" value="Unassembled WGS sequence"/>
</dbReference>
<dbReference type="PANTHER" id="PTHR14859:SF15">
    <property type="entry name" value="ENDONUCLEASE_EXONUCLEASE_PHOSPHATASE DOMAIN-CONTAINING PROTEIN"/>
    <property type="match status" value="1"/>
</dbReference>
<dbReference type="InterPro" id="IPR015914">
    <property type="entry name" value="PAPs_N"/>
</dbReference>
<dbReference type="GO" id="GO:0006506">
    <property type="term" value="P:GPI anchor biosynthetic process"/>
    <property type="evidence" value="ECO:0007669"/>
    <property type="project" value="TreeGrafter"/>
</dbReference>
<evidence type="ECO:0000259" key="5">
    <source>
        <dbReference type="Pfam" id="PF16656"/>
    </source>
</evidence>
<protein>
    <recommendedName>
        <fullName evidence="8">Calcineurin-like phosphoesterase domain-containing protein</fullName>
    </recommendedName>
</protein>
<dbReference type="Pfam" id="PF03372">
    <property type="entry name" value="Exo_endo_phos"/>
    <property type="match status" value="1"/>
</dbReference>
<dbReference type="Pfam" id="PF00149">
    <property type="entry name" value="Metallophos"/>
    <property type="match status" value="1"/>
</dbReference>
<reference evidence="6 7" key="1">
    <citation type="submission" date="2012-01" db="EMBL/GenBank/DDBJ databases">
        <title>The Genome Sequence of Odoribacter laneus YIT 12061.</title>
        <authorList>
            <consortium name="The Broad Institute Genome Sequencing Platform"/>
            <person name="Earl A."/>
            <person name="Ward D."/>
            <person name="Feldgarden M."/>
            <person name="Gevers D."/>
            <person name="Morotomi M."/>
            <person name="Young S.K."/>
            <person name="Zeng Q."/>
            <person name="Gargeya S."/>
            <person name="Fitzgerald M."/>
            <person name="Haas B."/>
            <person name="Abouelleil A."/>
            <person name="Alvarado L."/>
            <person name="Arachchi H.M."/>
            <person name="Berlin A."/>
            <person name="Chapman S.B."/>
            <person name="Gearin G."/>
            <person name="Goldberg J."/>
            <person name="Griggs A."/>
            <person name="Gujja S."/>
            <person name="Hansen M."/>
            <person name="Heiman D."/>
            <person name="Howarth C."/>
            <person name="Larimer J."/>
            <person name="Lui A."/>
            <person name="MacDonald P.J.P."/>
            <person name="McCowen C."/>
            <person name="Montmayeur A."/>
            <person name="Murphy C."/>
            <person name="Neiman D."/>
            <person name="Pearson M."/>
            <person name="Priest M."/>
            <person name="Roberts A."/>
            <person name="Saif S."/>
            <person name="Shea T."/>
            <person name="Sisk P."/>
            <person name="Stolte C."/>
            <person name="Sykes S."/>
            <person name="Wortman J."/>
            <person name="Nusbaum C."/>
            <person name="Birren B."/>
        </authorList>
    </citation>
    <scope>NUCLEOTIDE SEQUENCE [LARGE SCALE GENOMIC DNA]</scope>
    <source>
        <strain evidence="6 7">YIT 12061</strain>
    </source>
</reference>